<dbReference type="InterPro" id="IPR027443">
    <property type="entry name" value="IPNS-like_sf"/>
</dbReference>
<name>A0AAE0MWP2_9PEZI</name>
<dbReference type="EMBL" id="JAUEPP010000001">
    <property type="protein sequence ID" value="KAK3354247.1"/>
    <property type="molecule type" value="Genomic_DNA"/>
</dbReference>
<dbReference type="AlphaFoldDB" id="A0AAE0MWP2"/>
<evidence type="ECO:0000313" key="3">
    <source>
        <dbReference type="Proteomes" id="UP001278500"/>
    </source>
</evidence>
<feature type="compositionally biased region" description="Gly residues" evidence="1">
    <location>
        <begin position="533"/>
        <end position="543"/>
    </location>
</feature>
<dbReference type="RefSeq" id="XP_062685625.1">
    <property type="nucleotide sequence ID" value="XM_062824075.1"/>
</dbReference>
<reference evidence="2" key="1">
    <citation type="journal article" date="2023" name="Mol. Phylogenet. Evol.">
        <title>Genome-scale phylogeny and comparative genomics of the fungal order Sordariales.</title>
        <authorList>
            <person name="Hensen N."/>
            <person name="Bonometti L."/>
            <person name="Westerberg I."/>
            <person name="Brannstrom I.O."/>
            <person name="Guillou S."/>
            <person name="Cros-Aarteil S."/>
            <person name="Calhoun S."/>
            <person name="Haridas S."/>
            <person name="Kuo A."/>
            <person name="Mondo S."/>
            <person name="Pangilinan J."/>
            <person name="Riley R."/>
            <person name="LaButti K."/>
            <person name="Andreopoulos B."/>
            <person name="Lipzen A."/>
            <person name="Chen C."/>
            <person name="Yan M."/>
            <person name="Daum C."/>
            <person name="Ng V."/>
            <person name="Clum A."/>
            <person name="Steindorff A."/>
            <person name="Ohm R.A."/>
            <person name="Martin F."/>
            <person name="Silar P."/>
            <person name="Natvig D.O."/>
            <person name="Lalanne C."/>
            <person name="Gautier V."/>
            <person name="Ament-Velasquez S.L."/>
            <person name="Kruys A."/>
            <person name="Hutchinson M.I."/>
            <person name="Powell A.J."/>
            <person name="Barry K."/>
            <person name="Miller A.N."/>
            <person name="Grigoriev I.V."/>
            <person name="Debuchy R."/>
            <person name="Gladieux P."/>
            <person name="Hiltunen Thoren M."/>
            <person name="Johannesson H."/>
        </authorList>
    </citation>
    <scope>NUCLEOTIDE SEQUENCE</scope>
    <source>
        <strain evidence="2">CBS 560.94</strain>
    </source>
</reference>
<keyword evidence="3" id="KW-1185">Reference proteome</keyword>
<dbReference type="Pfam" id="PF07350">
    <property type="entry name" value="Gig2-like"/>
    <property type="match status" value="1"/>
</dbReference>
<organism evidence="2 3">
    <name type="scientific">Neurospora tetraspora</name>
    <dbReference type="NCBI Taxonomy" id="94610"/>
    <lineage>
        <taxon>Eukaryota</taxon>
        <taxon>Fungi</taxon>
        <taxon>Dikarya</taxon>
        <taxon>Ascomycota</taxon>
        <taxon>Pezizomycotina</taxon>
        <taxon>Sordariomycetes</taxon>
        <taxon>Sordariomycetidae</taxon>
        <taxon>Sordariales</taxon>
        <taxon>Sordariaceae</taxon>
        <taxon>Neurospora</taxon>
    </lineage>
</organism>
<protein>
    <submittedName>
        <fullName evidence="2">DUF1479-domain-containing protein</fullName>
    </submittedName>
</protein>
<feature type="compositionally biased region" description="Low complexity" evidence="1">
    <location>
        <begin position="419"/>
        <end position="435"/>
    </location>
</feature>
<reference evidence="2" key="2">
    <citation type="submission" date="2023-06" db="EMBL/GenBank/DDBJ databases">
        <authorList>
            <consortium name="Lawrence Berkeley National Laboratory"/>
            <person name="Haridas S."/>
            <person name="Hensen N."/>
            <person name="Bonometti L."/>
            <person name="Westerberg I."/>
            <person name="Brannstrom I.O."/>
            <person name="Guillou S."/>
            <person name="Cros-Aarteil S."/>
            <person name="Calhoun S."/>
            <person name="Kuo A."/>
            <person name="Mondo S."/>
            <person name="Pangilinan J."/>
            <person name="Riley R."/>
            <person name="Labutti K."/>
            <person name="Andreopoulos B."/>
            <person name="Lipzen A."/>
            <person name="Chen C."/>
            <person name="Yanf M."/>
            <person name="Daum C."/>
            <person name="Ng V."/>
            <person name="Clum A."/>
            <person name="Steindorff A."/>
            <person name="Ohm R."/>
            <person name="Martin F."/>
            <person name="Silar P."/>
            <person name="Natvig D."/>
            <person name="Lalanne C."/>
            <person name="Gautier V."/>
            <person name="Ament-Velasquez S.L."/>
            <person name="Kruys A."/>
            <person name="Hutchinson M.I."/>
            <person name="Powell A.J."/>
            <person name="Barry K."/>
            <person name="Miller A.N."/>
            <person name="Grigoriev I.V."/>
            <person name="Debuchy R."/>
            <person name="Gladieux P."/>
            <person name="Thoren M.H."/>
            <person name="Johannesson H."/>
        </authorList>
    </citation>
    <scope>NUCLEOTIDE SEQUENCE</scope>
    <source>
        <strain evidence="2">CBS 560.94</strain>
    </source>
</reference>
<feature type="compositionally biased region" description="Basic residues" evidence="1">
    <location>
        <begin position="401"/>
        <end position="418"/>
    </location>
</feature>
<feature type="region of interest" description="Disordered" evidence="1">
    <location>
        <begin position="401"/>
        <end position="447"/>
    </location>
</feature>
<dbReference type="PANTHER" id="PTHR30613">
    <property type="entry name" value="UNCHARACTERIZED PROTEIN YBIU-RELATED"/>
    <property type="match status" value="1"/>
</dbReference>
<proteinExistence type="predicted"/>
<comment type="caution">
    <text evidence="2">The sequence shown here is derived from an EMBL/GenBank/DDBJ whole genome shotgun (WGS) entry which is preliminary data.</text>
</comment>
<feature type="region of interest" description="Disordered" evidence="1">
    <location>
        <begin position="533"/>
        <end position="566"/>
    </location>
</feature>
<dbReference type="InterPro" id="IPR010856">
    <property type="entry name" value="Gig2-like"/>
</dbReference>
<dbReference type="Proteomes" id="UP001278500">
    <property type="component" value="Unassembled WGS sequence"/>
</dbReference>
<dbReference type="SUPFAM" id="SSF51197">
    <property type="entry name" value="Clavaminate synthase-like"/>
    <property type="match status" value="1"/>
</dbReference>
<accession>A0AAE0MWP2</accession>
<gene>
    <name evidence="2" type="ORF">B0H65DRAFT_417204</name>
</gene>
<dbReference type="PANTHER" id="PTHR30613:SF1">
    <property type="entry name" value="DUF1479 DOMAIN PROTEIN (AFU_ORTHOLOGUE AFUA_5G09280)"/>
    <property type="match status" value="1"/>
</dbReference>
<dbReference type="Gene3D" id="2.60.120.330">
    <property type="entry name" value="B-lactam Antibiotic, Isopenicillin N Synthase, Chain"/>
    <property type="match status" value="1"/>
</dbReference>
<feature type="compositionally biased region" description="Polar residues" evidence="1">
    <location>
        <begin position="311"/>
        <end position="322"/>
    </location>
</feature>
<evidence type="ECO:0000313" key="2">
    <source>
        <dbReference type="EMBL" id="KAK3354247.1"/>
    </source>
</evidence>
<feature type="region of interest" description="Disordered" evidence="1">
    <location>
        <begin position="179"/>
        <end position="202"/>
    </location>
</feature>
<feature type="region of interest" description="Disordered" evidence="1">
    <location>
        <begin position="304"/>
        <end position="339"/>
    </location>
</feature>
<evidence type="ECO:0000256" key="1">
    <source>
        <dbReference type="SAM" id="MobiDB-lite"/>
    </source>
</evidence>
<sequence>MQSFSCPDPVPLPPRFTLLKERLASGNEAALTSSWRRLLQRLEEEVDRISSLGSKVVPSIDFANITNPEHSQAFLNQLRRSGVAIIRNVIPKETAASWRQEASEYLSQNPGTRAVPTKDPQLYELYWSPAQIKARAHPNVIAAQKFAMGIWESKDPNAKVSTNFPITYADRVRIRTTTTTTCGGGDEIRPSPSAHVDNGSVERWEPDGYGRAGTYKDIFNGRWEDYNPWESSSRVQVTSDLYQGAGSCSIFRMFQGLLALSPISPDSDEDSNSDSDSLQVCPMPQLATAYFLLRPFFSPSPSASPASSSPNLVHSEQSSSFSVAGEGEEEDCPSETPSWLFDHPPNSILHGALPSYAQDINPTLHPHLQLDRSLVTIPRLEPGDYVIWHPDLIHVVDGPWQRRKRRQHQNQNHQHHQQQRQPQQHHSMTTTRSNNPPYPNPNPKTTQQQTMSLYLPACPLTQTNALYLSGQRKAFLLGKPGPDFGGGGQALFHQGHKKYGTYGGYGYGGVGSTGNGLGLIGLGFRHHLRNNSGGSGAGAGAGTGDESSHMGRAGVQDVNDAGGDDGLRTMGLLPWDEEEARTDREREVLGMANGILFPNLYDYGYGRV</sequence>
<dbReference type="GeneID" id="87861229"/>